<evidence type="ECO:0000256" key="1">
    <source>
        <dbReference type="ARBA" id="ARBA00022801"/>
    </source>
</evidence>
<evidence type="ECO:0000259" key="2">
    <source>
        <dbReference type="PROSITE" id="PS51462"/>
    </source>
</evidence>
<dbReference type="InterPro" id="IPR020476">
    <property type="entry name" value="Nudix_hydrolase"/>
</dbReference>
<sequence length="184" mass="20269">MTEQTGPGHGWLPPDQYVTTIANATFFGCLYFTDTRGRPIQMRSVLDPDRWDWPGGNTEKGETPWETAVRECFEETGIRFQGEPRLLATSFAPVGGGWPLCHIGFTFNGGTLTDDQIDAIALDPGEHSELSVRSLDEWRTVLDPGEYALLAATDTARRTGVAAYLQHEPVQRHRPDGTPIGGNP</sequence>
<dbReference type="RefSeq" id="WP_111507083.1">
    <property type="nucleotide sequence ID" value="NZ_QKYN01000171.1"/>
</dbReference>
<dbReference type="InterPro" id="IPR000086">
    <property type="entry name" value="NUDIX_hydrolase_dom"/>
</dbReference>
<dbReference type="AlphaFoldDB" id="A0A2X0JWB4"/>
<dbReference type="InterPro" id="IPR015797">
    <property type="entry name" value="NUDIX_hydrolase-like_dom_sf"/>
</dbReference>
<dbReference type="Proteomes" id="UP000248889">
    <property type="component" value="Unassembled WGS sequence"/>
</dbReference>
<feature type="domain" description="Nudix hydrolase" evidence="2">
    <location>
        <begin position="22"/>
        <end position="155"/>
    </location>
</feature>
<reference evidence="3 4" key="1">
    <citation type="submission" date="2018-06" db="EMBL/GenBank/DDBJ databases">
        <title>Streptacidiphilus pinicola sp. nov., isolated from pine grove soil.</title>
        <authorList>
            <person name="Roh S.G."/>
            <person name="Park S."/>
            <person name="Kim M.-K."/>
            <person name="Yun B.-R."/>
            <person name="Park J."/>
            <person name="Kim M.J."/>
            <person name="Kim Y.S."/>
            <person name="Kim S.B."/>
        </authorList>
    </citation>
    <scope>NUCLEOTIDE SEQUENCE [LARGE SCALE GENOMIC DNA]</scope>
    <source>
        <strain evidence="3 4">MMS16-CNU450</strain>
    </source>
</reference>
<dbReference type="Pfam" id="PF00293">
    <property type="entry name" value="NUDIX"/>
    <property type="match status" value="1"/>
</dbReference>
<accession>A0A2X0JWB4</accession>
<proteinExistence type="predicted"/>
<name>A0A2X0JWB4_9ACTN</name>
<gene>
    <name evidence="3" type="ORF">DN069_33900</name>
</gene>
<dbReference type="Gene3D" id="3.90.79.10">
    <property type="entry name" value="Nucleoside Triphosphate Pyrophosphohydrolase"/>
    <property type="match status" value="1"/>
</dbReference>
<evidence type="ECO:0000313" key="4">
    <source>
        <dbReference type="Proteomes" id="UP000248889"/>
    </source>
</evidence>
<dbReference type="GO" id="GO:0016787">
    <property type="term" value="F:hydrolase activity"/>
    <property type="evidence" value="ECO:0007669"/>
    <property type="project" value="UniProtKB-KW"/>
</dbReference>
<protein>
    <submittedName>
        <fullName evidence="3">NUDIX domain-containing protein</fullName>
    </submittedName>
</protein>
<organism evidence="3 4">
    <name type="scientific">Streptacidiphilus pinicola</name>
    <dbReference type="NCBI Taxonomy" id="2219663"/>
    <lineage>
        <taxon>Bacteria</taxon>
        <taxon>Bacillati</taxon>
        <taxon>Actinomycetota</taxon>
        <taxon>Actinomycetes</taxon>
        <taxon>Kitasatosporales</taxon>
        <taxon>Streptomycetaceae</taxon>
        <taxon>Streptacidiphilus</taxon>
    </lineage>
</organism>
<dbReference type="SUPFAM" id="SSF55811">
    <property type="entry name" value="Nudix"/>
    <property type="match status" value="1"/>
</dbReference>
<keyword evidence="1" id="KW-0378">Hydrolase</keyword>
<comment type="caution">
    <text evidence="3">The sequence shown here is derived from an EMBL/GenBank/DDBJ whole genome shotgun (WGS) entry which is preliminary data.</text>
</comment>
<evidence type="ECO:0000313" key="3">
    <source>
        <dbReference type="EMBL" id="RAG81225.1"/>
    </source>
</evidence>
<dbReference type="PROSITE" id="PS51462">
    <property type="entry name" value="NUDIX"/>
    <property type="match status" value="1"/>
</dbReference>
<keyword evidence="4" id="KW-1185">Reference proteome</keyword>
<dbReference type="EMBL" id="QKYN01000171">
    <property type="protein sequence ID" value="RAG81225.1"/>
    <property type="molecule type" value="Genomic_DNA"/>
</dbReference>
<dbReference type="PRINTS" id="PR00502">
    <property type="entry name" value="NUDIXFAMILY"/>
</dbReference>
<dbReference type="OrthoDB" id="9764897at2"/>